<dbReference type="EMBL" id="CATOUU010000200">
    <property type="protein sequence ID" value="CAI9920450.1"/>
    <property type="molecule type" value="Genomic_DNA"/>
</dbReference>
<organism evidence="1">
    <name type="scientific">Hexamita inflata</name>
    <dbReference type="NCBI Taxonomy" id="28002"/>
    <lineage>
        <taxon>Eukaryota</taxon>
        <taxon>Metamonada</taxon>
        <taxon>Diplomonadida</taxon>
        <taxon>Hexamitidae</taxon>
        <taxon>Hexamitinae</taxon>
        <taxon>Hexamita</taxon>
    </lineage>
</organism>
<protein>
    <submittedName>
        <fullName evidence="1">Uncharacterized protein</fullName>
    </submittedName>
</protein>
<proteinExistence type="predicted"/>
<keyword evidence="3" id="KW-1185">Reference proteome</keyword>
<comment type="caution">
    <text evidence="1">The sequence shown here is derived from an EMBL/GenBank/DDBJ whole genome shotgun (WGS) entry which is preliminary data.</text>
</comment>
<name>A0AA86NIQ6_9EUKA</name>
<gene>
    <name evidence="2" type="ORF">HINF_LOCUS49623</name>
    <name evidence="1" type="ORF">HINF_LOCUS8095</name>
</gene>
<evidence type="ECO:0000313" key="1">
    <source>
        <dbReference type="EMBL" id="CAI9920450.1"/>
    </source>
</evidence>
<evidence type="ECO:0000313" key="3">
    <source>
        <dbReference type="Proteomes" id="UP001642409"/>
    </source>
</evidence>
<dbReference type="AlphaFoldDB" id="A0AA86NIQ6"/>
<reference evidence="2 3" key="2">
    <citation type="submission" date="2024-07" db="EMBL/GenBank/DDBJ databases">
        <authorList>
            <person name="Akdeniz Z."/>
        </authorList>
    </citation>
    <scope>NUCLEOTIDE SEQUENCE [LARGE SCALE GENOMIC DNA]</scope>
</reference>
<dbReference type="Proteomes" id="UP001642409">
    <property type="component" value="Unassembled WGS sequence"/>
</dbReference>
<sequence length="308" mass="35095">MEQLAYSLYADDVLFYETLMMAIENLEKNISEPQEINQVLDVLAKKDYNGCLNNYQNVIIAIDEGIHAKGIVNIHDQNIQIDCKDFVAQSIEHVDDTQPGEIFLNNEIQDQLSIPTRKLNALFGYQIVEQEGENLKKYVQMAKASEVLDRLPHHITSVRSDLDSMQQSCTNKKIDEKIKTLQKDEVRALCEQTIKYANDLNLTQTSTILCTAGILYQSVKAEANEFETMFMTQTDNQELANKVEVENQLIPNFHQVVMQQGNGKHYKTPAKIFNCTHYIIGNSNGNRGDTCSYCMRSGVLYVPHFRGQ</sequence>
<accession>A0AA86NIQ6</accession>
<evidence type="ECO:0000313" key="2">
    <source>
        <dbReference type="EMBL" id="CAL6061265.1"/>
    </source>
</evidence>
<reference evidence="1" key="1">
    <citation type="submission" date="2023-06" db="EMBL/GenBank/DDBJ databases">
        <authorList>
            <person name="Kurt Z."/>
        </authorList>
    </citation>
    <scope>NUCLEOTIDE SEQUENCE</scope>
</reference>
<dbReference type="EMBL" id="CAXDID020000234">
    <property type="protein sequence ID" value="CAL6061265.1"/>
    <property type="molecule type" value="Genomic_DNA"/>
</dbReference>